<proteinExistence type="predicted"/>
<dbReference type="Proteomes" id="UP000230069">
    <property type="component" value="Unassembled WGS sequence"/>
</dbReference>
<accession>A0A2G5E6M2</accession>
<dbReference type="InParanoid" id="A0A2G5E6M2"/>
<reference evidence="1 2" key="1">
    <citation type="submission" date="2017-09" db="EMBL/GenBank/DDBJ databases">
        <title>WGS assembly of Aquilegia coerulea Goldsmith.</title>
        <authorList>
            <person name="Hodges S."/>
            <person name="Kramer E."/>
            <person name="Nordborg M."/>
            <person name="Tomkins J."/>
            <person name="Borevitz J."/>
            <person name="Derieg N."/>
            <person name="Yan J."/>
            <person name="Mihaltcheva S."/>
            <person name="Hayes R.D."/>
            <person name="Rokhsar D."/>
        </authorList>
    </citation>
    <scope>NUCLEOTIDE SEQUENCE [LARGE SCALE GENOMIC DNA]</scope>
    <source>
        <strain evidence="2">cv. Goldsmith</strain>
    </source>
</reference>
<name>A0A2G5E6M2_AQUCA</name>
<gene>
    <name evidence="1" type="ORF">AQUCO_01100311v1</name>
</gene>
<evidence type="ECO:0000313" key="1">
    <source>
        <dbReference type="EMBL" id="PIA51394.1"/>
    </source>
</evidence>
<dbReference type="AlphaFoldDB" id="A0A2G5E6M2"/>
<sequence length="74" mass="8438">MEIPKDSKEPADNTNGNRYKTLLPFEFDSIRLSVNFPRIARSLPIAPMAMDISHCFRLSLIVSVNFPRSLMITI</sequence>
<organism evidence="1 2">
    <name type="scientific">Aquilegia coerulea</name>
    <name type="common">Rocky mountain columbine</name>
    <dbReference type="NCBI Taxonomy" id="218851"/>
    <lineage>
        <taxon>Eukaryota</taxon>
        <taxon>Viridiplantae</taxon>
        <taxon>Streptophyta</taxon>
        <taxon>Embryophyta</taxon>
        <taxon>Tracheophyta</taxon>
        <taxon>Spermatophyta</taxon>
        <taxon>Magnoliopsida</taxon>
        <taxon>Ranunculales</taxon>
        <taxon>Ranunculaceae</taxon>
        <taxon>Thalictroideae</taxon>
        <taxon>Aquilegia</taxon>
    </lineage>
</organism>
<protein>
    <submittedName>
        <fullName evidence="1">Uncharacterized protein</fullName>
    </submittedName>
</protein>
<dbReference type="EMBL" id="KZ305028">
    <property type="protein sequence ID" value="PIA51394.1"/>
    <property type="molecule type" value="Genomic_DNA"/>
</dbReference>
<keyword evidence="2" id="KW-1185">Reference proteome</keyword>
<evidence type="ECO:0000313" key="2">
    <source>
        <dbReference type="Proteomes" id="UP000230069"/>
    </source>
</evidence>